<dbReference type="InterPro" id="IPR001667">
    <property type="entry name" value="DDH_dom"/>
</dbReference>
<protein>
    <submittedName>
        <fullName evidence="3">DHHA1 domain-containing protein</fullName>
    </submittedName>
</protein>
<gene>
    <name evidence="3" type="ORF">SAMN04489757_1596</name>
</gene>
<dbReference type="Pfam" id="PF01368">
    <property type="entry name" value="DHH"/>
    <property type="match status" value="1"/>
</dbReference>
<dbReference type="InterPro" id="IPR038763">
    <property type="entry name" value="DHH_sf"/>
</dbReference>
<dbReference type="AlphaFoldDB" id="A0A1I5IZI3"/>
<dbReference type="Gene3D" id="3.90.1640.10">
    <property type="entry name" value="inorganic pyrophosphatase (n-terminal core)"/>
    <property type="match status" value="1"/>
</dbReference>
<dbReference type="RefSeq" id="WP_091689121.1">
    <property type="nucleotide sequence ID" value="NZ_BAABFM010000055.1"/>
</dbReference>
<dbReference type="InterPro" id="IPR051319">
    <property type="entry name" value="Oligoribo/pAp-PDE_c-di-AMP_PDE"/>
</dbReference>
<evidence type="ECO:0000313" key="3">
    <source>
        <dbReference type="EMBL" id="SFO66004.1"/>
    </source>
</evidence>
<dbReference type="GO" id="GO:0003676">
    <property type="term" value="F:nucleic acid binding"/>
    <property type="evidence" value="ECO:0007669"/>
    <property type="project" value="InterPro"/>
</dbReference>
<dbReference type="STRING" id="1527.SAMN04489757_1596"/>
<proteinExistence type="predicted"/>
<organism evidence="3 4">
    <name type="scientific">Anaerocolumna aminovalerica</name>
    <dbReference type="NCBI Taxonomy" id="1527"/>
    <lineage>
        <taxon>Bacteria</taxon>
        <taxon>Bacillati</taxon>
        <taxon>Bacillota</taxon>
        <taxon>Clostridia</taxon>
        <taxon>Lachnospirales</taxon>
        <taxon>Lachnospiraceae</taxon>
        <taxon>Anaerocolumna</taxon>
    </lineage>
</organism>
<keyword evidence="4" id="KW-1185">Reference proteome</keyword>
<dbReference type="Proteomes" id="UP000198806">
    <property type="component" value="Unassembled WGS sequence"/>
</dbReference>
<dbReference type="SUPFAM" id="SSF64182">
    <property type="entry name" value="DHH phosphoesterases"/>
    <property type="match status" value="1"/>
</dbReference>
<dbReference type="EMBL" id="FOWD01000059">
    <property type="protein sequence ID" value="SFO66004.1"/>
    <property type="molecule type" value="Genomic_DNA"/>
</dbReference>
<feature type="domain" description="DHHA1" evidence="2">
    <location>
        <begin position="220"/>
        <end position="314"/>
    </location>
</feature>
<reference evidence="3 4" key="1">
    <citation type="submission" date="2016-10" db="EMBL/GenBank/DDBJ databases">
        <authorList>
            <person name="de Groot N.N."/>
        </authorList>
    </citation>
    <scope>NUCLEOTIDE SEQUENCE [LARGE SCALE GENOMIC DNA]</scope>
    <source>
        <strain evidence="3 4">DSM 1283</strain>
    </source>
</reference>
<evidence type="ECO:0000259" key="1">
    <source>
        <dbReference type="Pfam" id="PF01368"/>
    </source>
</evidence>
<dbReference type="Pfam" id="PF02272">
    <property type="entry name" value="DHHA1"/>
    <property type="match status" value="1"/>
</dbReference>
<evidence type="ECO:0000313" key="4">
    <source>
        <dbReference type="Proteomes" id="UP000198806"/>
    </source>
</evidence>
<dbReference type="InterPro" id="IPR003156">
    <property type="entry name" value="DHHA1_dom"/>
</dbReference>
<accession>A0A1I5IZI3</accession>
<evidence type="ECO:0000259" key="2">
    <source>
        <dbReference type="Pfam" id="PF02272"/>
    </source>
</evidence>
<dbReference type="PANTHER" id="PTHR47618:SF1">
    <property type="entry name" value="BIFUNCTIONAL OLIGORIBONUCLEASE AND PAP PHOSPHATASE NRNA"/>
    <property type="match status" value="1"/>
</dbReference>
<dbReference type="Gene3D" id="3.10.310.30">
    <property type="match status" value="1"/>
</dbReference>
<sequence>MTKLEELLKVIKKNKVYIQTHNYPDQDAIASAFGLKILLRNKGVDATICYNGQIDKDNTLEMIEQLGIELFMVDEVKMKPDDEIILVDGQKGNSNMEDFAGKEIACIDHHPKQEVDSYLFYDIRSDVGACSSIIAGYFFENNMEMTVDTATALAYGIKMDTAALSRGVSELDIDMFYYVYKRADAEKLRSFEKCSLRKADLEAYKKAISTLKIQGRLGIANIGADCSEAIIGSISDFLLSLAEVDFTLVYSHRVGGLKFSVRSESKSVDAGKVIKEALKGYGDGGGHGAMAAGFIPNVNTEKEVAEMARLVEERVTRLVTAI</sequence>
<dbReference type="PANTHER" id="PTHR47618">
    <property type="entry name" value="BIFUNCTIONAL OLIGORIBONUCLEASE AND PAP PHOSPHATASE NRNA"/>
    <property type="match status" value="1"/>
</dbReference>
<name>A0A1I5IZI3_9FIRM</name>
<feature type="domain" description="DDH" evidence="1">
    <location>
        <begin position="15"/>
        <end position="157"/>
    </location>
</feature>
<dbReference type="OrthoDB" id="5896813at2"/>